<evidence type="ECO:0000313" key="4">
    <source>
        <dbReference type="EMBL" id="BBZ26087.1"/>
    </source>
</evidence>
<evidence type="ECO:0000259" key="3">
    <source>
        <dbReference type="Pfam" id="PF05305"/>
    </source>
</evidence>
<dbReference type="KEGG" id="mmag:MMAD_03820"/>
<keyword evidence="2" id="KW-0812">Transmembrane</keyword>
<dbReference type="RefSeq" id="WP_163731745.1">
    <property type="nucleotide sequence ID" value="NZ_AP022610.1"/>
</dbReference>
<accession>A0A7I7XB11</accession>
<evidence type="ECO:0000313" key="5">
    <source>
        <dbReference type="Proteomes" id="UP000466517"/>
    </source>
</evidence>
<gene>
    <name evidence="4" type="ORF">MMAD_03820</name>
</gene>
<sequence>MDPPPTGWRPDPTGRHEGRYYVTGRPTNRVRNGRSQTTDEVGGRMLPQYVEVSAPGRHSVRSSWLGTGALTVIVVLVAGMVWVLQHPHRDQAASPEATYLSVLRDAGWAGAFSSDDDALAHGRRVCAQLEAGGPQQGLPADKIAVDQFCPRFSDNFHVLETTTVTGTFVLIDALDRTGISSIATDGATCRGSDGFSDIGRDTRVIVKNGTGETLATTALGDGHPAPGSCTFAFTFPITEGQERYVVSVSHRGEFTYGFDQLQHAGVHIRLGG</sequence>
<dbReference type="Pfam" id="PF05305">
    <property type="entry name" value="DUF732"/>
    <property type="match status" value="1"/>
</dbReference>
<dbReference type="Proteomes" id="UP000466517">
    <property type="component" value="Chromosome"/>
</dbReference>
<feature type="transmembrane region" description="Helical" evidence="2">
    <location>
        <begin position="64"/>
        <end position="84"/>
    </location>
</feature>
<keyword evidence="5" id="KW-1185">Reference proteome</keyword>
<feature type="region of interest" description="Disordered" evidence="1">
    <location>
        <begin position="1"/>
        <end position="20"/>
    </location>
</feature>
<keyword evidence="2" id="KW-1133">Transmembrane helix</keyword>
<protein>
    <recommendedName>
        <fullName evidence="3">DUF732 domain-containing protein</fullName>
    </recommendedName>
</protein>
<dbReference type="EMBL" id="AP022610">
    <property type="protein sequence ID" value="BBZ26087.1"/>
    <property type="molecule type" value="Genomic_DNA"/>
</dbReference>
<evidence type="ECO:0000256" key="2">
    <source>
        <dbReference type="SAM" id="Phobius"/>
    </source>
</evidence>
<dbReference type="AlphaFoldDB" id="A0A7I7XB11"/>
<evidence type="ECO:0000256" key="1">
    <source>
        <dbReference type="SAM" id="MobiDB-lite"/>
    </source>
</evidence>
<reference evidence="4 5" key="1">
    <citation type="journal article" date="2019" name="Emerg. Microbes Infect.">
        <title>Comprehensive subspecies identification of 175 nontuberculous mycobacteria species based on 7547 genomic profiles.</title>
        <authorList>
            <person name="Matsumoto Y."/>
            <person name="Kinjo T."/>
            <person name="Motooka D."/>
            <person name="Nabeya D."/>
            <person name="Jung N."/>
            <person name="Uechi K."/>
            <person name="Horii T."/>
            <person name="Iida T."/>
            <person name="Fujita J."/>
            <person name="Nakamura S."/>
        </authorList>
    </citation>
    <scope>NUCLEOTIDE SEQUENCE [LARGE SCALE GENOMIC DNA]</scope>
    <source>
        <strain evidence="4 5">JCM 13574</strain>
    </source>
</reference>
<proteinExistence type="predicted"/>
<keyword evidence="2" id="KW-0472">Membrane</keyword>
<name>A0A7I7XB11_9MYCO</name>
<organism evidence="4 5">
    <name type="scientific">Mycolicibacterium madagascariense</name>
    <dbReference type="NCBI Taxonomy" id="212765"/>
    <lineage>
        <taxon>Bacteria</taxon>
        <taxon>Bacillati</taxon>
        <taxon>Actinomycetota</taxon>
        <taxon>Actinomycetes</taxon>
        <taxon>Mycobacteriales</taxon>
        <taxon>Mycobacteriaceae</taxon>
        <taxon>Mycolicibacterium</taxon>
    </lineage>
</organism>
<dbReference type="InterPro" id="IPR007969">
    <property type="entry name" value="DUF732"/>
</dbReference>
<feature type="domain" description="DUF732" evidence="3">
    <location>
        <begin position="96"/>
        <end position="134"/>
    </location>
</feature>